<evidence type="ECO:0000313" key="2">
    <source>
        <dbReference type="EMBL" id="GAA2621258.1"/>
    </source>
</evidence>
<organism evidence="2 3">
    <name type="scientific">Streptomyces axinellae</name>
    <dbReference type="NCBI Taxonomy" id="552788"/>
    <lineage>
        <taxon>Bacteria</taxon>
        <taxon>Bacillati</taxon>
        <taxon>Actinomycetota</taxon>
        <taxon>Actinomycetes</taxon>
        <taxon>Kitasatosporales</taxon>
        <taxon>Streptomycetaceae</taxon>
        <taxon>Streptomyces</taxon>
    </lineage>
</organism>
<gene>
    <name evidence="2" type="ORF">GCM10009863_39150</name>
</gene>
<dbReference type="Proteomes" id="UP001501447">
    <property type="component" value="Unassembled WGS sequence"/>
</dbReference>
<keyword evidence="3" id="KW-1185">Reference proteome</keyword>
<feature type="compositionally biased region" description="Basic residues" evidence="1">
    <location>
        <begin position="8"/>
        <end position="17"/>
    </location>
</feature>
<evidence type="ECO:0000256" key="1">
    <source>
        <dbReference type="SAM" id="MobiDB-lite"/>
    </source>
</evidence>
<reference evidence="3" key="1">
    <citation type="journal article" date="2019" name="Int. J. Syst. Evol. Microbiol.">
        <title>The Global Catalogue of Microorganisms (GCM) 10K type strain sequencing project: providing services to taxonomists for standard genome sequencing and annotation.</title>
        <authorList>
            <consortium name="The Broad Institute Genomics Platform"/>
            <consortium name="The Broad Institute Genome Sequencing Center for Infectious Disease"/>
            <person name="Wu L."/>
            <person name="Ma J."/>
        </authorList>
    </citation>
    <scope>NUCLEOTIDE SEQUENCE [LARGE SCALE GENOMIC DNA]</scope>
    <source>
        <strain evidence="3">JCM 16373</strain>
    </source>
</reference>
<sequence>MPGAGRAVKNRARRPRRLGGGGPRTRMAGGGSGVRTGEGLGHRPRPEAGGQVTGRLHRAAPEAVRGRPAR</sequence>
<evidence type="ECO:0000313" key="3">
    <source>
        <dbReference type="Proteomes" id="UP001501447"/>
    </source>
</evidence>
<proteinExistence type="predicted"/>
<dbReference type="EMBL" id="BAAARJ010000012">
    <property type="protein sequence ID" value="GAA2621258.1"/>
    <property type="molecule type" value="Genomic_DNA"/>
</dbReference>
<name>A0ABP6CMT3_9ACTN</name>
<accession>A0ABP6CMT3</accession>
<protein>
    <submittedName>
        <fullName evidence="2">Uncharacterized protein</fullName>
    </submittedName>
</protein>
<feature type="compositionally biased region" description="Gly residues" evidence="1">
    <location>
        <begin position="18"/>
        <end position="39"/>
    </location>
</feature>
<comment type="caution">
    <text evidence="2">The sequence shown here is derived from an EMBL/GenBank/DDBJ whole genome shotgun (WGS) entry which is preliminary data.</text>
</comment>
<feature type="region of interest" description="Disordered" evidence="1">
    <location>
        <begin position="1"/>
        <end position="70"/>
    </location>
</feature>